<organism evidence="2 3">
    <name type="scientific">Ferrovibrio terrae</name>
    <dbReference type="NCBI Taxonomy" id="2594003"/>
    <lineage>
        <taxon>Bacteria</taxon>
        <taxon>Pseudomonadati</taxon>
        <taxon>Pseudomonadota</taxon>
        <taxon>Alphaproteobacteria</taxon>
        <taxon>Rhodospirillales</taxon>
        <taxon>Rhodospirillaceae</taxon>
        <taxon>Ferrovibrio</taxon>
    </lineage>
</organism>
<dbReference type="InterPro" id="IPR027373">
    <property type="entry name" value="RHH_dom"/>
</dbReference>
<dbReference type="Pfam" id="PF13467">
    <property type="entry name" value="RHH_4"/>
    <property type="match status" value="1"/>
</dbReference>
<name>A0A516H106_9PROT</name>
<protein>
    <submittedName>
        <fullName evidence="2">Ribbon-helix-helix domain-containing protein</fullName>
    </submittedName>
</protein>
<dbReference type="AlphaFoldDB" id="A0A516H106"/>
<dbReference type="Gene3D" id="1.10.3990.20">
    <property type="entry name" value="protein bp1543"/>
    <property type="match status" value="1"/>
</dbReference>
<dbReference type="InterPro" id="IPR038268">
    <property type="entry name" value="RHH_sf"/>
</dbReference>
<gene>
    <name evidence="2" type="ORF">FNB15_09300</name>
</gene>
<evidence type="ECO:0000313" key="3">
    <source>
        <dbReference type="Proteomes" id="UP000317496"/>
    </source>
</evidence>
<accession>A0A516H106</accession>
<dbReference type="KEGG" id="fer:FNB15_09300"/>
<sequence length="115" mass="12818">MPTTRRSQHTALHGSSLVTRNLRLGRGRTSIRLERLEWAALDAICNAEGVDRHHFAMQVDRDPQRREKTLTSRVRSAILSYFVARSGLIVLQPGNGLAASLSAAQTPAEREESRN</sequence>
<feature type="domain" description="Ribbon-helix-helix" evidence="1">
    <location>
        <begin position="18"/>
        <end position="82"/>
    </location>
</feature>
<keyword evidence="3" id="KW-1185">Reference proteome</keyword>
<evidence type="ECO:0000313" key="2">
    <source>
        <dbReference type="EMBL" id="QDO97448.1"/>
    </source>
</evidence>
<evidence type="ECO:0000259" key="1">
    <source>
        <dbReference type="Pfam" id="PF13467"/>
    </source>
</evidence>
<dbReference type="RefSeq" id="WP_144068429.1">
    <property type="nucleotide sequence ID" value="NZ_CP041636.1"/>
</dbReference>
<proteinExistence type="predicted"/>
<dbReference type="Proteomes" id="UP000317496">
    <property type="component" value="Chromosome"/>
</dbReference>
<dbReference type="OrthoDB" id="8479603at2"/>
<reference evidence="2 3" key="1">
    <citation type="submission" date="2019-07" db="EMBL/GenBank/DDBJ databases">
        <title>Genome sequencing for Ferrovibrio sp. K5.</title>
        <authorList>
            <person name="Park S.-J."/>
        </authorList>
    </citation>
    <scope>NUCLEOTIDE SEQUENCE [LARGE SCALE GENOMIC DNA]</scope>
    <source>
        <strain evidence="2 3">K5</strain>
    </source>
</reference>
<dbReference type="EMBL" id="CP041636">
    <property type="protein sequence ID" value="QDO97448.1"/>
    <property type="molecule type" value="Genomic_DNA"/>
</dbReference>